<sequence length="246" mass="25069">MTDSSTQTLPDDFGRAFITGVHETLMSAADTLGDLDRRAGDGDFGTNITTAMKMLTANLEDDAPSSYRDWVTAMYMAWLGVGGTSGPLFGMFFRDLAKAGEAGSGADDESQNSEAAREGEPDGATTPTLTQFAEALAAGQATVQKYGEAEVGDKTMVDALDPAVTTLRAAADAGKDPAAALDAAEQAARDAARATAESTARRGRASYVGDASKGVTDPGAAAMVLILGAARAAASGQGDVDTAWIG</sequence>
<dbReference type="Pfam" id="PF02734">
    <property type="entry name" value="Dak2"/>
    <property type="match status" value="1"/>
</dbReference>
<dbReference type="GO" id="GO:0005829">
    <property type="term" value="C:cytosol"/>
    <property type="evidence" value="ECO:0007669"/>
    <property type="project" value="TreeGrafter"/>
</dbReference>
<dbReference type="EMBL" id="DWZH01000103">
    <property type="protein sequence ID" value="HJB11490.1"/>
    <property type="molecule type" value="Genomic_DNA"/>
</dbReference>
<proteinExistence type="predicted"/>
<dbReference type="AlphaFoldDB" id="A0A9D2LFC7"/>
<accession>A0A9D2LFC7</accession>
<reference evidence="5" key="1">
    <citation type="journal article" date="2021" name="PeerJ">
        <title>Extensive microbial diversity within the chicken gut microbiome revealed by metagenomics and culture.</title>
        <authorList>
            <person name="Gilroy R."/>
            <person name="Ravi A."/>
            <person name="Getino M."/>
            <person name="Pursley I."/>
            <person name="Horton D.L."/>
            <person name="Alikhan N.F."/>
            <person name="Baker D."/>
            <person name="Gharbi K."/>
            <person name="Hall N."/>
            <person name="Watson M."/>
            <person name="Adriaenssens E.M."/>
            <person name="Foster-Nyarko E."/>
            <person name="Jarju S."/>
            <person name="Secka A."/>
            <person name="Antonio M."/>
            <person name="Oren A."/>
            <person name="Chaudhuri R.R."/>
            <person name="La Ragione R."/>
            <person name="Hildebrand F."/>
            <person name="Pallen M.J."/>
        </authorList>
    </citation>
    <scope>NUCLEOTIDE SEQUENCE</scope>
    <source>
        <strain evidence="5">ChiHjej13B12-24818</strain>
    </source>
</reference>
<dbReference type="InterPro" id="IPR050861">
    <property type="entry name" value="Dihydroxyacetone_Kinase"/>
</dbReference>
<dbReference type="SUPFAM" id="SSF101473">
    <property type="entry name" value="DhaL-like"/>
    <property type="match status" value="1"/>
</dbReference>
<dbReference type="Gene3D" id="1.25.40.340">
    <property type="match status" value="1"/>
</dbReference>
<name>A0A9D2LFC7_9MICO</name>
<dbReference type="GO" id="GO:0004371">
    <property type="term" value="F:glycerone kinase activity"/>
    <property type="evidence" value="ECO:0007669"/>
    <property type="project" value="InterPro"/>
</dbReference>
<feature type="domain" description="DhaL" evidence="4">
    <location>
        <begin position="12"/>
        <end position="232"/>
    </location>
</feature>
<dbReference type="FunFam" id="1.25.40.340:FF:000002">
    <property type="entry name" value="Dihydroxyacetone kinase, L subunit"/>
    <property type="match status" value="1"/>
</dbReference>
<evidence type="ECO:0000256" key="3">
    <source>
        <dbReference type="SAM" id="MobiDB-lite"/>
    </source>
</evidence>
<protein>
    <submittedName>
        <fullName evidence="5">DAK2 domain-containing protein</fullName>
    </submittedName>
</protein>
<reference evidence="5" key="2">
    <citation type="submission" date="2021-04" db="EMBL/GenBank/DDBJ databases">
        <authorList>
            <person name="Gilroy R."/>
        </authorList>
    </citation>
    <scope>NUCLEOTIDE SEQUENCE</scope>
    <source>
        <strain evidence="5">ChiHjej13B12-24818</strain>
    </source>
</reference>
<dbReference type="PANTHER" id="PTHR28629:SF4">
    <property type="entry name" value="TRIOKINASE_FMN CYCLASE"/>
    <property type="match status" value="1"/>
</dbReference>
<dbReference type="InterPro" id="IPR004007">
    <property type="entry name" value="DhaL_dom"/>
</dbReference>
<evidence type="ECO:0000313" key="5">
    <source>
        <dbReference type="EMBL" id="HJB11490.1"/>
    </source>
</evidence>
<keyword evidence="1" id="KW-0808">Transferase</keyword>
<dbReference type="PROSITE" id="PS51480">
    <property type="entry name" value="DHAL"/>
    <property type="match status" value="1"/>
</dbReference>
<dbReference type="InterPro" id="IPR036117">
    <property type="entry name" value="DhaL_dom_sf"/>
</dbReference>
<evidence type="ECO:0000256" key="2">
    <source>
        <dbReference type="ARBA" id="ARBA00022777"/>
    </source>
</evidence>
<feature type="region of interest" description="Disordered" evidence="3">
    <location>
        <begin position="101"/>
        <end position="126"/>
    </location>
</feature>
<evidence type="ECO:0000259" key="4">
    <source>
        <dbReference type="PROSITE" id="PS51480"/>
    </source>
</evidence>
<dbReference type="SMART" id="SM01120">
    <property type="entry name" value="Dak2"/>
    <property type="match status" value="1"/>
</dbReference>
<dbReference type="PANTHER" id="PTHR28629">
    <property type="entry name" value="TRIOKINASE/FMN CYCLASE"/>
    <property type="match status" value="1"/>
</dbReference>
<feature type="region of interest" description="Disordered" evidence="3">
    <location>
        <begin position="192"/>
        <end position="211"/>
    </location>
</feature>
<organism evidence="5 6">
    <name type="scientific">Candidatus Brachybacterium merdavium</name>
    <dbReference type="NCBI Taxonomy" id="2838513"/>
    <lineage>
        <taxon>Bacteria</taxon>
        <taxon>Bacillati</taxon>
        <taxon>Actinomycetota</taxon>
        <taxon>Actinomycetes</taxon>
        <taxon>Micrococcales</taxon>
        <taxon>Dermabacteraceae</taxon>
        <taxon>Brachybacterium</taxon>
    </lineage>
</organism>
<gene>
    <name evidence="5" type="ORF">H9786_13370</name>
</gene>
<evidence type="ECO:0000313" key="6">
    <source>
        <dbReference type="Proteomes" id="UP000823823"/>
    </source>
</evidence>
<evidence type="ECO:0000256" key="1">
    <source>
        <dbReference type="ARBA" id="ARBA00022679"/>
    </source>
</evidence>
<dbReference type="GO" id="GO:0019563">
    <property type="term" value="P:glycerol catabolic process"/>
    <property type="evidence" value="ECO:0007669"/>
    <property type="project" value="TreeGrafter"/>
</dbReference>
<keyword evidence="2" id="KW-0418">Kinase</keyword>
<comment type="caution">
    <text evidence="5">The sequence shown here is derived from an EMBL/GenBank/DDBJ whole genome shotgun (WGS) entry which is preliminary data.</text>
</comment>
<dbReference type="Proteomes" id="UP000823823">
    <property type="component" value="Unassembled WGS sequence"/>
</dbReference>